<evidence type="ECO:0000256" key="2">
    <source>
        <dbReference type="ARBA" id="ARBA00023125"/>
    </source>
</evidence>
<dbReference type="Pfam" id="PF00027">
    <property type="entry name" value="cNMP_binding"/>
    <property type="match status" value="1"/>
</dbReference>
<evidence type="ECO:0000313" key="8">
    <source>
        <dbReference type="Proteomes" id="UP000309676"/>
    </source>
</evidence>
<dbReference type="PROSITE" id="PS50042">
    <property type="entry name" value="CNMP_BINDING_3"/>
    <property type="match status" value="1"/>
</dbReference>
<evidence type="ECO:0000256" key="4">
    <source>
        <dbReference type="ARBA" id="ARBA00023163"/>
    </source>
</evidence>
<dbReference type="InterPro" id="IPR014710">
    <property type="entry name" value="RmlC-like_jellyroll"/>
</dbReference>
<dbReference type="OrthoDB" id="9810708at2"/>
<dbReference type="PROSITE" id="PS51063">
    <property type="entry name" value="HTH_CRP_2"/>
    <property type="match status" value="1"/>
</dbReference>
<accession>A0A5R9G6P4</accession>
<dbReference type="Proteomes" id="UP000309676">
    <property type="component" value="Unassembled WGS sequence"/>
</dbReference>
<dbReference type="CDD" id="cd00038">
    <property type="entry name" value="CAP_ED"/>
    <property type="match status" value="1"/>
</dbReference>
<gene>
    <name evidence="7" type="ORF">FE782_18635</name>
</gene>
<dbReference type="Gene3D" id="1.10.10.10">
    <property type="entry name" value="Winged helix-like DNA-binding domain superfamily/Winged helix DNA-binding domain"/>
    <property type="match status" value="1"/>
</dbReference>
<evidence type="ECO:0000259" key="5">
    <source>
        <dbReference type="PROSITE" id="PS50042"/>
    </source>
</evidence>
<dbReference type="SUPFAM" id="SSF46785">
    <property type="entry name" value="Winged helix' DNA-binding domain"/>
    <property type="match status" value="1"/>
</dbReference>
<evidence type="ECO:0000256" key="1">
    <source>
        <dbReference type="ARBA" id="ARBA00023015"/>
    </source>
</evidence>
<dbReference type="GO" id="GO:0003700">
    <property type="term" value="F:DNA-binding transcription factor activity"/>
    <property type="evidence" value="ECO:0007669"/>
    <property type="project" value="TreeGrafter"/>
</dbReference>
<organism evidence="7 8">
    <name type="scientific">Paenibacillus antri</name>
    <dbReference type="NCBI Taxonomy" id="2582848"/>
    <lineage>
        <taxon>Bacteria</taxon>
        <taxon>Bacillati</taxon>
        <taxon>Bacillota</taxon>
        <taxon>Bacilli</taxon>
        <taxon>Bacillales</taxon>
        <taxon>Paenibacillaceae</taxon>
        <taxon>Paenibacillus</taxon>
    </lineage>
</organism>
<dbReference type="PANTHER" id="PTHR24567">
    <property type="entry name" value="CRP FAMILY TRANSCRIPTIONAL REGULATORY PROTEIN"/>
    <property type="match status" value="1"/>
</dbReference>
<dbReference type="Pfam" id="PF13545">
    <property type="entry name" value="HTH_Crp_2"/>
    <property type="match status" value="1"/>
</dbReference>
<proteinExistence type="predicted"/>
<dbReference type="AlphaFoldDB" id="A0A5R9G6P4"/>
<feature type="domain" description="Cyclic nucleotide-binding" evidence="5">
    <location>
        <begin position="24"/>
        <end position="127"/>
    </location>
</feature>
<dbReference type="InterPro" id="IPR012318">
    <property type="entry name" value="HTH_CRP"/>
</dbReference>
<dbReference type="InterPro" id="IPR050397">
    <property type="entry name" value="Env_Response_Regulators"/>
</dbReference>
<dbReference type="InterPro" id="IPR000595">
    <property type="entry name" value="cNMP-bd_dom"/>
</dbReference>
<reference evidence="7 8" key="1">
    <citation type="submission" date="2019-05" db="EMBL/GenBank/DDBJ databases">
        <authorList>
            <person name="Narsing Rao M.P."/>
            <person name="Li W.J."/>
        </authorList>
    </citation>
    <scope>NUCLEOTIDE SEQUENCE [LARGE SCALE GENOMIC DNA]</scope>
    <source>
        <strain evidence="7 8">SYSU_K30003</strain>
    </source>
</reference>
<comment type="caution">
    <text evidence="7">The sequence shown here is derived from an EMBL/GenBank/DDBJ whole genome shotgun (WGS) entry which is preliminary data.</text>
</comment>
<keyword evidence="1" id="KW-0805">Transcription regulation</keyword>
<dbReference type="SUPFAM" id="SSF51206">
    <property type="entry name" value="cAMP-binding domain-like"/>
    <property type="match status" value="1"/>
</dbReference>
<evidence type="ECO:0000256" key="3">
    <source>
        <dbReference type="ARBA" id="ARBA00023159"/>
    </source>
</evidence>
<dbReference type="SMART" id="SM00100">
    <property type="entry name" value="cNMP"/>
    <property type="match status" value="1"/>
</dbReference>
<dbReference type="EMBL" id="VCIW01000013">
    <property type="protein sequence ID" value="TLS50719.1"/>
    <property type="molecule type" value="Genomic_DNA"/>
</dbReference>
<name>A0A5R9G6P4_9BACL</name>
<evidence type="ECO:0000259" key="6">
    <source>
        <dbReference type="PROSITE" id="PS51063"/>
    </source>
</evidence>
<dbReference type="PANTHER" id="PTHR24567:SF74">
    <property type="entry name" value="HTH-TYPE TRANSCRIPTIONAL REGULATOR ARCR"/>
    <property type="match status" value="1"/>
</dbReference>
<dbReference type="InterPro" id="IPR018490">
    <property type="entry name" value="cNMP-bd_dom_sf"/>
</dbReference>
<feature type="domain" description="HTH crp-type" evidence="6">
    <location>
        <begin position="158"/>
        <end position="232"/>
    </location>
</feature>
<dbReference type="GO" id="GO:0005829">
    <property type="term" value="C:cytosol"/>
    <property type="evidence" value="ECO:0007669"/>
    <property type="project" value="TreeGrafter"/>
</dbReference>
<protein>
    <submittedName>
        <fullName evidence="7">Crp/Fnr family transcriptional regulator</fullName>
    </submittedName>
</protein>
<keyword evidence="2" id="KW-0238">DNA-binding</keyword>
<evidence type="ECO:0000313" key="7">
    <source>
        <dbReference type="EMBL" id="TLS50719.1"/>
    </source>
</evidence>
<keyword evidence="3" id="KW-0010">Activator</keyword>
<dbReference type="InterPro" id="IPR036390">
    <property type="entry name" value="WH_DNA-bd_sf"/>
</dbReference>
<sequence>MAVALKYIEPKQEQQGAAPQARGFAQYVTEEQLQSMEAMMQWKKAAKGTYLFWEGDEADKLYYVRSGQVKLLKSTEEGKDLIVSVLQKGDLIAEMGGFQDSKHGYSAQAMQNAEIGILSKKDLSTLFSRNDGLSLQFMYWLGLSQRVVQSKLRDLLLYGKPGALASTLIRMANSCGTKQKDGSYRIDLKLTNAELGDMIGATRESVNRMLSEWKDAGTLDVVDGKLRILRIDDLRGMCNCPTGSPCPLEVCRL</sequence>
<dbReference type="Gene3D" id="2.60.120.10">
    <property type="entry name" value="Jelly Rolls"/>
    <property type="match status" value="1"/>
</dbReference>
<dbReference type="InterPro" id="IPR036388">
    <property type="entry name" value="WH-like_DNA-bd_sf"/>
</dbReference>
<dbReference type="SMART" id="SM00419">
    <property type="entry name" value="HTH_CRP"/>
    <property type="match status" value="1"/>
</dbReference>
<keyword evidence="8" id="KW-1185">Reference proteome</keyword>
<dbReference type="PRINTS" id="PR00034">
    <property type="entry name" value="HTHCRP"/>
</dbReference>
<dbReference type="RefSeq" id="WP_138195752.1">
    <property type="nucleotide sequence ID" value="NZ_VCIW01000013.1"/>
</dbReference>
<keyword evidence="4" id="KW-0804">Transcription</keyword>
<dbReference type="GO" id="GO:0003677">
    <property type="term" value="F:DNA binding"/>
    <property type="evidence" value="ECO:0007669"/>
    <property type="project" value="UniProtKB-KW"/>
</dbReference>